<dbReference type="EMBL" id="LGRX02032484">
    <property type="protein sequence ID" value="KAK3243958.1"/>
    <property type="molecule type" value="Genomic_DNA"/>
</dbReference>
<dbReference type="AlphaFoldDB" id="A0AAE0BW66"/>
<dbReference type="Proteomes" id="UP001190700">
    <property type="component" value="Unassembled WGS sequence"/>
</dbReference>
<evidence type="ECO:0000313" key="2">
    <source>
        <dbReference type="Proteomes" id="UP001190700"/>
    </source>
</evidence>
<keyword evidence="2" id="KW-1185">Reference proteome</keyword>
<accession>A0AAE0BW66</accession>
<sequence length="281" mass="31900">MSSHTVMSVLKTVDVPKHLSLLTSDAAKRVLRSLIGRMVKSTSFLESELHMTRKAYMTVHGQDRSCKRQEQKEILSALLDEHFGGRTSLKEHCTSIGLCLKILIEAGAAELGRVSYDEEGVGEQLIDKQRDKQTVMRDCTWGALALHVQEKIQAVEQKLGKAELTSVSEATIRRCCTQRWAGSIASKNSDPIADVGHLKLTAAMHGFHIDARSTHALLRPLRQAMFHCTELGISWIMREWDDHSKIEPDKKRSYTRNKTILLRRDIANMRYTRILKRLWVA</sequence>
<evidence type="ECO:0000313" key="1">
    <source>
        <dbReference type="EMBL" id="KAK3243958.1"/>
    </source>
</evidence>
<organism evidence="1 2">
    <name type="scientific">Cymbomonas tetramitiformis</name>
    <dbReference type="NCBI Taxonomy" id="36881"/>
    <lineage>
        <taxon>Eukaryota</taxon>
        <taxon>Viridiplantae</taxon>
        <taxon>Chlorophyta</taxon>
        <taxon>Pyramimonadophyceae</taxon>
        <taxon>Pyramimonadales</taxon>
        <taxon>Pyramimonadaceae</taxon>
        <taxon>Cymbomonas</taxon>
    </lineage>
</organism>
<comment type="caution">
    <text evidence="1">The sequence shown here is derived from an EMBL/GenBank/DDBJ whole genome shotgun (WGS) entry which is preliminary data.</text>
</comment>
<reference evidence="1 2" key="1">
    <citation type="journal article" date="2015" name="Genome Biol. Evol.">
        <title>Comparative Genomics of a Bacterivorous Green Alga Reveals Evolutionary Causalities and Consequences of Phago-Mixotrophic Mode of Nutrition.</title>
        <authorList>
            <person name="Burns J.A."/>
            <person name="Paasch A."/>
            <person name="Narechania A."/>
            <person name="Kim E."/>
        </authorList>
    </citation>
    <scope>NUCLEOTIDE SEQUENCE [LARGE SCALE GENOMIC DNA]</scope>
    <source>
        <strain evidence="1 2">PLY_AMNH</strain>
    </source>
</reference>
<protein>
    <submittedName>
        <fullName evidence="1">Uncharacterized protein</fullName>
    </submittedName>
</protein>
<name>A0AAE0BW66_9CHLO</name>
<proteinExistence type="predicted"/>
<gene>
    <name evidence="1" type="ORF">CYMTET_46416</name>
</gene>